<organism evidence="2 3">
    <name type="scientific">Tritrichomonas musculus</name>
    <dbReference type="NCBI Taxonomy" id="1915356"/>
    <lineage>
        <taxon>Eukaryota</taxon>
        <taxon>Metamonada</taxon>
        <taxon>Parabasalia</taxon>
        <taxon>Tritrichomonadida</taxon>
        <taxon>Tritrichomonadidae</taxon>
        <taxon>Tritrichomonas</taxon>
    </lineage>
</organism>
<sequence length="292" mass="34415">MNNWKKLTDFCDYLERAEKELDDSILKTQNEVMKLQDILDTISPVPVSEPKEDEKPVRPQQNRKVFRGFDYKLPAPVVEDKVDHYGEFLDYLDQYKSLPKLDREHFAERFSKRVMDYSRMTAAHLYNRLTPLIYELNKSLDKVLDSDLTQDNLRFRARYTTNRATKVVKEFERLNQEFSLLKRVEVLSREKELEDPNKNAKKSKKQEDDPFEIVANLTPKQLNSLYRLRGSARRNLMSSIIKEKAEASFMSFLRNIDQRASEEEQLDVLSAARRGFLVLAHDPRSYALIVSR</sequence>
<dbReference type="Proteomes" id="UP001470230">
    <property type="component" value="Unassembled WGS sequence"/>
</dbReference>
<proteinExistence type="predicted"/>
<feature type="region of interest" description="Disordered" evidence="1">
    <location>
        <begin position="191"/>
        <end position="210"/>
    </location>
</feature>
<comment type="caution">
    <text evidence="2">The sequence shown here is derived from an EMBL/GenBank/DDBJ whole genome shotgun (WGS) entry which is preliminary data.</text>
</comment>
<evidence type="ECO:0000313" key="3">
    <source>
        <dbReference type="Proteomes" id="UP001470230"/>
    </source>
</evidence>
<gene>
    <name evidence="2" type="ORF">M9Y10_026283</name>
</gene>
<accession>A0ABR2H877</accession>
<reference evidence="2 3" key="1">
    <citation type="submission" date="2024-04" db="EMBL/GenBank/DDBJ databases">
        <title>Tritrichomonas musculus Genome.</title>
        <authorList>
            <person name="Alves-Ferreira E."/>
            <person name="Grigg M."/>
            <person name="Lorenzi H."/>
            <person name="Galac M."/>
        </authorList>
    </citation>
    <scope>NUCLEOTIDE SEQUENCE [LARGE SCALE GENOMIC DNA]</scope>
    <source>
        <strain evidence="2 3">EAF2021</strain>
    </source>
</reference>
<keyword evidence="3" id="KW-1185">Reference proteome</keyword>
<dbReference type="EMBL" id="JAPFFF010000039">
    <property type="protein sequence ID" value="KAK8842061.1"/>
    <property type="molecule type" value="Genomic_DNA"/>
</dbReference>
<evidence type="ECO:0000256" key="1">
    <source>
        <dbReference type="SAM" id="MobiDB-lite"/>
    </source>
</evidence>
<evidence type="ECO:0000313" key="2">
    <source>
        <dbReference type="EMBL" id="KAK8842061.1"/>
    </source>
</evidence>
<protein>
    <submittedName>
        <fullName evidence="2">Uncharacterized protein</fullName>
    </submittedName>
</protein>
<name>A0ABR2H877_9EUKA</name>